<name>A0A5J4TBG0_9EUKA</name>
<evidence type="ECO:0000313" key="3">
    <source>
        <dbReference type="Proteomes" id="UP000324800"/>
    </source>
</evidence>
<accession>A0A5J4TBG0</accession>
<sequence>MVESYIPDKETQWNMEKDSECDQVEQGNRETTLQIAWTRRSPISSQINGLCNIPRPQISISPNHIQSSSQKQQNQFFDKYESIQKLNSQLLRRLTSNPLRQINTQNINNTNIENIVTIRMDNISREMRNKTEISNKIHGMDMESEGNEYKNFRGKKIENDTSTEALVQHNIQEQKREDKITSSADRQIKFPQTIDKRSVSVSNGIEQSEDSRIKDEIIGRNSNSKQSSNQSTE</sequence>
<feature type="region of interest" description="Disordered" evidence="1">
    <location>
        <begin position="170"/>
        <end position="233"/>
    </location>
</feature>
<proteinExistence type="predicted"/>
<dbReference type="Proteomes" id="UP000324800">
    <property type="component" value="Unassembled WGS sequence"/>
</dbReference>
<protein>
    <submittedName>
        <fullName evidence="2">Uncharacterized protein</fullName>
    </submittedName>
</protein>
<feature type="compositionally biased region" description="Basic and acidic residues" evidence="1">
    <location>
        <begin position="209"/>
        <end position="218"/>
    </location>
</feature>
<evidence type="ECO:0000313" key="2">
    <source>
        <dbReference type="EMBL" id="KAA6355714.1"/>
    </source>
</evidence>
<feature type="non-terminal residue" evidence="2">
    <location>
        <position position="233"/>
    </location>
</feature>
<gene>
    <name evidence="2" type="ORF">EZS28_048759</name>
</gene>
<reference evidence="2 3" key="1">
    <citation type="submission" date="2019-03" db="EMBL/GenBank/DDBJ databases">
        <title>Single cell metagenomics reveals metabolic interactions within the superorganism composed of flagellate Streblomastix strix and complex community of Bacteroidetes bacteria on its surface.</title>
        <authorList>
            <person name="Treitli S.C."/>
            <person name="Kolisko M."/>
            <person name="Husnik F."/>
            <person name="Keeling P."/>
            <person name="Hampl V."/>
        </authorList>
    </citation>
    <scope>NUCLEOTIDE SEQUENCE [LARGE SCALE GENOMIC DNA]</scope>
    <source>
        <strain evidence="2">ST1C</strain>
    </source>
</reference>
<evidence type="ECO:0000256" key="1">
    <source>
        <dbReference type="SAM" id="MobiDB-lite"/>
    </source>
</evidence>
<dbReference type="AlphaFoldDB" id="A0A5J4TBG0"/>
<dbReference type="EMBL" id="SNRW01034167">
    <property type="protein sequence ID" value="KAA6355714.1"/>
    <property type="molecule type" value="Genomic_DNA"/>
</dbReference>
<comment type="caution">
    <text evidence="2">The sequence shown here is derived from an EMBL/GenBank/DDBJ whole genome shotgun (WGS) entry which is preliminary data.</text>
</comment>
<organism evidence="2 3">
    <name type="scientific">Streblomastix strix</name>
    <dbReference type="NCBI Taxonomy" id="222440"/>
    <lineage>
        <taxon>Eukaryota</taxon>
        <taxon>Metamonada</taxon>
        <taxon>Preaxostyla</taxon>
        <taxon>Oxymonadida</taxon>
        <taxon>Streblomastigidae</taxon>
        <taxon>Streblomastix</taxon>
    </lineage>
</organism>
<feature type="compositionally biased region" description="Low complexity" evidence="1">
    <location>
        <begin position="221"/>
        <end position="233"/>
    </location>
</feature>